<dbReference type="AlphaFoldDB" id="A0A286TZ52"/>
<protein>
    <submittedName>
        <fullName evidence="1">Hemolysin activation/secretion protein</fullName>
    </submittedName>
</protein>
<keyword evidence="2" id="KW-1185">Reference proteome</keyword>
<dbReference type="Proteomes" id="UP000218542">
    <property type="component" value="Unassembled WGS sequence"/>
</dbReference>
<dbReference type="EMBL" id="BAOS01000017">
    <property type="protein sequence ID" value="GAX61162.1"/>
    <property type="molecule type" value="Genomic_DNA"/>
</dbReference>
<reference evidence="1 2" key="1">
    <citation type="journal article" date="2017" name="Environ. Microbiol. Rep.">
        <title>Genetic diversity of marine anaerobic ammonium-oxidizing bacteria as revealed by genomic and proteomic analyses of 'Candidatus Scalindua japonica'.</title>
        <authorList>
            <person name="Oshiki M."/>
            <person name="Mizuto K."/>
            <person name="Kimura Z."/>
            <person name="Kindaichi T."/>
            <person name="Satoh H."/>
            <person name="Okabe S."/>
        </authorList>
    </citation>
    <scope>NUCLEOTIDE SEQUENCE [LARGE SCALE GENOMIC DNA]</scope>
    <source>
        <strain evidence="2">husup-a2</strain>
    </source>
</reference>
<name>A0A286TZ52_9BACT</name>
<organism evidence="1 2">
    <name type="scientific">Candidatus Scalindua japonica</name>
    <dbReference type="NCBI Taxonomy" id="1284222"/>
    <lineage>
        <taxon>Bacteria</taxon>
        <taxon>Pseudomonadati</taxon>
        <taxon>Planctomycetota</taxon>
        <taxon>Candidatus Brocadiia</taxon>
        <taxon>Candidatus Brocadiales</taxon>
        <taxon>Candidatus Scalinduaceae</taxon>
        <taxon>Candidatus Scalindua</taxon>
    </lineage>
</organism>
<accession>A0A286TZ52</accession>
<proteinExistence type="predicted"/>
<comment type="caution">
    <text evidence="1">The sequence shown here is derived from an EMBL/GenBank/DDBJ whole genome shotgun (WGS) entry which is preliminary data.</text>
</comment>
<evidence type="ECO:0000313" key="2">
    <source>
        <dbReference type="Proteomes" id="UP000218542"/>
    </source>
</evidence>
<evidence type="ECO:0000313" key="1">
    <source>
        <dbReference type="EMBL" id="GAX61162.1"/>
    </source>
</evidence>
<gene>
    <name evidence="1" type="ORF">SCALIN_C17_0196</name>
</gene>
<sequence length="51" mass="5912">MTKNGIYIYKLSDTHLLVEFSDNEGQVYKQIPIHQNNLLVLHQITENLEVG</sequence>